<keyword evidence="1" id="KW-0812">Transmembrane</keyword>
<organism evidence="2 3">
    <name type="scientific">Parthenolecanium corni</name>
    <dbReference type="NCBI Taxonomy" id="536013"/>
    <lineage>
        <taxon>Eukaryota</taxon>
        <taxon>Metazoa</taxon>
        <taxon>Ecdysozoa</taxon>
        <taxon>Arthropoda</taxon>
        <taxon>Hexapoda</taxon>
        <taxon>Insecta</taxon>
        <taxon>Pterygota</taxon>
        <taxon>Neoptera</taxon>
        <taxon>Paraneoptera</taxon>
        <taxon>Hemiptera</taxon>
        <taxon>Sternorrhyncha</taxon>
        <taxon>Coccoidea</taxon>
        <taxon>Coccidae</taxon>
        <taxon>Parthenolecanium</taxon>
    </lineage>
</organism>
<keyword evidence="1" id="KW-0472">Membrane</keyword>
<accession>A0AAN9Y094</accession>
<name>A0AAN9Y094_9HEMI</name>
<keyword evidence="3" id="KW-1185">Reference proteome</keyword>
<comment type="caution">
    <text evidence="2">The sequence shown here is derived from an EMBL/GenBank/DDBJ whole genome shotgun (WGS) entry which is preliminary data.</text>
</comment>
<dbReference type="PANTHER" id="PTHR36692:SF2">
    <property type="entry name" value="GEO12064P1"/>
    <property type="match status" value="1"/>
</dbReference>
<dbReference type="AlphaFoldDB" id="A0AAN9Y094"/>
<dbReference type="GO" id="GO:0005886">
    <property type="term" value="C:plasma membrane"/>
    <property type="evidence" value="ECO:0007669"/>
    <property type="project" value="TreeGrafter"/>
</dbReference>
<evidence type="ECO:0000256" key="1">
    <source>
        <dbReference type="SAM" id="Phobius"/>
    </source>
</evidence>
<dbReference type="Proteomes" id="UP001367676">
    <property type="component" value="Unassembled WGS sequence"/>
</dbReference>
<evidence type="ECO:0000313" key="3">
    <source>
        <dbReference type="Proteomes" id="UP001367676"/>
    </source>
</evidence>
<dbReference type="InterPro" id="IPR038976">
    <property type="entry name" value="Ssk"/>
</dbReference>
<proteinExistence type="predicted"/>
<sequence length="128" mass="14629">MAFNRLSVIKIIEFILVLLCVFFHYHSMEGGNKGQLFFVSAVFGGYLIIMIGLLLGFFVDTAFGRRVDMYFSVFGGVLFLAAAYFCYDEFNGRLIQTEATKYGHWKTWTALVEGILFLVDGVFTFRLE</sequence>
<dbReference type="EMBL" id="JBBCAQ010000036">
    <property type="protein sequence ID" value="KAK7575955.1"/>
    <property type="molecule type" value="Genomic_DNA"/>
</dbReference>
<keyword evidence="1" id="KW-1133">Transmembrane helix</keyword>
<reference evidence="2 3" key="1">
    <citation type="submission" date="2024-03" db="EMBL/GenBank/DDBJ databases">
        <title>Adaptation during the transition from Ophiocordyceps entomopathogen to insect associate is accompanied by gene loss and intensified selection.</title>
        <authorList>
            <person name="Ward C.M."/>
            <person name="Onetto C.A."/>
            <person name="Borneman A.R."/>
        </authorList>
    </citation>
    <scope>NUCLEOTIDE SEQUENCE [LARGE SCALE GENOMIC DNA]</scope>
    <source>
        <strain evidence="2">AWRI1</strain>
        <tissue evidence="2">Single Adult Female</tissue>
    </source>
</reference>
<dbReference type="PANTHER" id="PTHR36692">
    <property type="entry name" value="PROTEIN SNAKESKIN"/>
    <property type="match status" value="1"/>
</dbReference>
<feature type="transmembrane region" description="Helical" evidence="1">
    <location>
        <begin position="37"/>
        <end position="57"/>
    </location>
</feature>
<evidence type="ECO:0000313" key="2">
    <source>
        <dbReference type="EMBL" id="KAK7575955.1"/>
    </source>
</evidence>
<feature type="transmembrane region" description="Helical" evidence="1">
    <location>
        <begin position="6"/>
        <end position="25"/>
    </location>
</feature>
<protein>
    <submittedName>
        <fullName evidence="2">Uncharacterized protein</fullName>
    </submittedName>
</protein>
<feature type="transmembrane region" description="Helical" evidence="1">
    <location>
        <begin position="108"/>
        <end position="127"/>
    </location>
</feature>
<dbReference type="GO" id="GO:0019991">
    <property type="term" value="P:septate junction assembly"/>
    <property type="evidence" value="ECO:0007669"/>
    <property type="project" value="InterPro"/>
</dbReference>
<gene>
    <name evidence="2" type="ORF">V9T40_012241</name>
</gene>
<feature type="transmembrane region" description="Helical" evidence="1">
    <location>
        <begin position="69"/>
        <end position="87"/>
    </location>
</feature>